<protein>
    <recommendedName>
        <fullName evidence="2">Fucolectin tachylectin-4 pentraxin-1 domain-containing protein</fullName>
    </recommendedName>
</protein>
<dbReference type="Gene3D" id="2.60.120.260">
    <property type="entry name" value="Galactose-binding domain-like"/>
    <property type="match status" value="3"/>
</dbReference>
<dbReference type="InParanoid" id="K1R7E2"/>
<dbReference type="EMBL" id="JH816923">
    <property type="protein sequence ID" value="EKC29921.1"/>
    <property type="molecule type" value="Genomic_DNA"/>
</dbReference>
<dbReference type="InterPro" id="IPR051941">
    <property type="entry name" value="BG_Antigen-Binding_Lectin"/>
</dbReference>
<organism evidence="1">
    <name type="scientific">Magallana gigas</name>
    <name type="common">Pacific oyster</name>
    <name type="synonym">Crassostrea gigas</name>
    <dbReference type="NCBI Taxonomy" id="29159"/>
    <lineage>
        <taxon>Eukaryota</taxon>
        <taxon>Metazoa</taxon>
        <taxon>Spiralia</taxon>
        <taxon>Lophotrochozoa</taxon>
        <taxon>Mollusca</taxon>
        <taxon>Bivalvia</taxon>
        <taxon>Autobranchia</taxon>
        <taxon>Pteriomorphia</taxon>
        <taxon>Ostreida</taxon>
        <taxon>Ostreoidea</taxon>
        <taxon>Ostreidae</taxon>
        <taxon>Magallana</taxon>
    </lineage>
</organism>
<proteinExistence type="predicted"/>
<dbReference type="InterPro" id="IPR008979">
    <property type="entry name" value="Galactose-bd-like_sf"/>
</dbReference>
<dbReference type="PANTHER" id="PTHR45713:SF6">
    <property type="entry name" value="F5_8 TYPE C DOMAIN-CONTAINING PROTEIN"/>
    <property type="match status" value="1"/>
</dbReference>
<evidence type="ECO:0008006" key="2">
    <source>
        <dbReference type="Google" id="ProtNLM"/>
    </source>
</evidence>
<accession>K1R7E2</accession>
<name>K1R7E2_MAGGI</name>
<dbReference type="AlphaFoldDB" id="K1R7E2"/>
<dbReference type="HOGENOM" id="CLU_535576_0_0_1"/>
<dbReference type="SUPFAM" id="SSF49785">
    <property type="entry name" value="Galactose-binding domain-like"/>
    <property type="match status" value="2"/>
</dbReference>
<gene>
    <name evidence="1" type="ORF">CGI_10009139</name>
</gene>
<reference evidence="1" key="1">
    <citation type="journal article" date="2012" name="Nature">
        <title>The oyster genome reveals stress adaptation and complexity of shell formation.</title>
        <authorList>
            <person name="Zhang G."/>
            <person name="Fang X."/>
            <person name="Guo X."/>
            <person name="Li L."/>
            <person name="Luo R."/>
            <person name="Xu F."/>
            <person name="Yang P."/>
            <person name="Zhang L."/>
            <person name="Wang X."/>
            <person name="Qi H."/>
            <person name="Xiong Z."/>
            <person name="Que H."/>
            <person name="Xie Y."/>
            <person name="Holland P.W."/>
            <person name="Paps J."/>
            <person name="Zhu Y."/>
            <person name="Wu F."/>
            <person name="Chen Y."/>
            <person name="Wang J."/>
            <person name="Peng C."/>
            <person name="Meng J."/>
            <person name="Yang L."/>
            <person name="Liu J."/>
            <person name="Wen B."/>
            <person name="Zhang N."/>
            <person name="Huang Z."/>
            <person name="Zhu Q."/>
            <person name="Feng Y."/>
            <person name="Mount A."/>
            <person name="Hedgecock D."/>
            <person name="Xu Z."/>
            <person name="Liu Y."/>
            <person name="Domazet-Loso T."/>
            <person name="Du Y."/>
            <person name="Sun X."/>
            <person name="Zhang S."/>
            <person name="Liu B."/>
            <person name="Cheng P."/>
            <person name="Jiang X."/>
            <person name="Li J."/>
            <person name="Fan D."/>
            <person name="Wang W."/>
            <person name="Fu W."/>
            <person name="Wang T."/>
            <person name="Wang B."/>
            <person name="Zhang J."/>
            <person name="Peng Z."/>
            <person name="Li Y."/>
            <person name="Li N."/>
            <person name="Wang J."/>
            <person name="Chen M."/>
            <person name="He Y."/>
            <person name="Tan F."/>
            <person name="Song X."/>
            <person name="Zheng Q."/>
            <person name="Huang R."/>
            <person name="Yang H."/>
            <person name="Du X."/>
            <person name="Chen L."/>
            <person name="Yang M."/>
            <person name="Gaffney P.M."/>
            <person name="Wang S."/>
            <person name="Luo L."/>
            <person name="She Z."/>
            <person name="Ming Y."/>
            <person name="Huang W."/>
            <person name="Zhang S."/>
            <person name="Huang B."/>
            <person name="Zhang Y."/>
            <person name="Qu T."/>
            <person name="Ni P."/>
            <person name="Miao G."/>
            <person name="Wang J."/>
            <person name="Wang Q."/>
            <person name="Steinberg C.E."/>
            <person name="Wang H."/>
            <person name="Li N."/>
            <person name="Qian L."/>
            <person name="Zhang G."/>
            <person name="Li Y."/>
            <person name="Yang H."/>
            <person name="Liu X."/>
            <person name="Wang J."/>
            <person name="Yin Y."/>
            <person name="Wang J."/>
        </authorList>
    </citation>
    <scope>NUCLEOTIDE SEQUENCE [LARGE SCALE GENOMIC DNA]</scope>
    <source>
        <strain evidence="1">05x7-T-G4-1.051#20</strain>
    </source>
</reference>
<dbReference type="PANTHER" id="PTHR45713">
    <property type="entry name" value="FTP DOMAIN-CONTAINING PROTEIN"/>
    <property type="match status" value="1"/>
</dbReference>
<evidence type="ECO:0000313" key="1">
    <source>
        <dbReference type="EMBL" id="EKC29921.1"/>
    </source>
</evidence>
<sequence length="509" mass="58329">MFFHFIPKSTANSVYAGRFLGFSVYVSNSTNKEEGFLCYHDTNHTVTDIPPELTVPCDVQGRYVIYYNSRKSGLSPRFGYSGKAFINLCEVEVYVNMALHQPTFQLNPVYTSRNLVDGKKTDFSLGGNQCTTTAENKAFAMWWVDLKNTRRIERIRVYSRRDDKQWGLKNEFTSRFRGFTIVVSNTTEHKNGVVCYNDRVYLSNIVPSVVDVFCSAIGRYVIYYNERFSELTYPYGYSKFAFVDLCEVEVYGCPVLEYGFENPKCTVPCAAMCKSRLENLSYKKNTWQHTTRSTGYSSRAVDGLYTDRSYSGNQCAATGDSYFALWWVDLGHVSRIDHIVMYFRTDNEPWGYSNGLTSYFLGFSLYISNTTNRLDGVRCFHDKTYTKQTIPDHVSIDCPYVGQYVFYYNERFPGIKYPQGYSKYAYGDLCEVEVYGCPSPVAEVPKCSDPCPVDCEQCYPGTGWCTKCKPGFEGAACEIIKRQLMFTIKMCERRGGVQSRTRSAFPLEQ</sequence>
<dbReference type="Pfam" id="PF22633">
    <property type="entry name" value="F5_F8_type_C_2"/>
    <property type="match status" value="1"/>
</dbReference>